<evidence type="ECO:0000313" key="2">
    <source>
        <dbReference type="EMBL" id="KAF2455001.1"/>
    </source>
</evidence>
<feature type="region of interest" description="Disordered" evidence="1">
    <location>
        <begin position="54"/>
        <end position="79"/>
    </location>
</feature>
<protein>
    <submittedName>
        <fullName evidence="2">Uncharacterized protein</fullName>
    </submittedName>
</protein>
<feature type="compositionally biased region" description="Basic residues" evidence="1">
    <location>
        <begin position="59"/>
        <end position="79"/>
    </location>
</feature>
<dbReference type="AlphaFoldDB" id="A0A6A6NTC8"/>
<name>A0A6A6NTC8_9PEZI</name>
<dbReference type="EMBL" id="MU001688">
    <property type="protein sequence ID" value="KAF2455001.1"/>
    <property type="molecule type" value="Genomic_DNA"/>
</dbReference>
<dbReference type="Proteomes" id="UP000799766">
    <property type="component" value="Unassembled WGS sequence"/>
</dbReference>
<accession>A0A6A6NTC8</accession>
<organism evidence="2 3">
    <name type="scientific">Lineolata rhizophorae</name>
    <dbReference type="NCBI Taxonomy" id="578093"/>
    <lineage>
        <taxon>Eukaryota</taxon>
        <taxon>Fungi</taxon>
        <taxon>Dikarya</taxon>
        <taxon>Ascomycota</taxon>
        <taxon>Pezizomycotina</taxon>
        <taxon>Dothideomycetes</taxon>
        <taxon>Dothideomycetes incertae sedis</taxon>
        <taxon>Lineolatales</taxon>
        <taxon>Lineolataceae</taxon>
        <taxon>Lineolata</taxon>
    </lineage>
</organism>
<keyword evidence="3" id="KW-1185">Reference proteome</keyword>
<evidence type="ECO:0000256" key="1">
    <source>
        <dbReference type="SAM" id="MobiDB-lite"/>
    </source>
</evidence>
<gene>
    <name evidence="2" type="ORF">BDY21DRAFT_76590</name>
</gene>
<sequence>MRCWQRLLPTLFDAEHRGTQAKDSFFQLSIAPSRFNAPLPRRLDRAIGLAANPVDSKPLLKRRSKRKPSTHQAKNFRTRSAHDKICTRCKLSAARDGWRQAATEGRERREASLKNTTKKLFASQLNMRTVAPLLRAHCRVALKVERMGSTSEMAEKWRKRRKMWTKKFLFGVDIDNTT</sequence>
<proteinExistence type="predicted"/>
<evidence type="ECO:0000313" key="3">
    <source>
        <dbReference type="Proteomes" id="UP000799766"/>
    </source>
</evidence>
<reference evidence="2" key="1">
    <citation type="journal article" date="2020" name="Stud. Mycol.">
        <title>101 Dothideomycetes genomes: a test case for predicting lifestyles and emergence of pathogens.</title>
        <authorList>
            <person name="Haridas S."/>
            <person name="Albert R."/>
            <person name="Binder M."/>
            <person name="Bloem J."/>
            <person name="Labutti K."/>
            <person name="Salamov A."/>
            <person name="Andreopoulos B."/>
            <person name="Baker S."/>
            <person name="Barry K."/>
            <person name="Bills G."/>
            <person name="Bluhm B."/>
            <person name="Cannon C."/>
            <person name="Castanera R."/>
            <person name="Culley D."/>
            <person name="Daum C."/>
            <person name="Ezra D."/>
            <person name="Gonzalez J."/>
            <person name="Henrissat B."/>
            <person name="Kuo A."/>
            <person name="Liang C."/>
            <person name="Lipzen A."/>
            <person name="Lutzoni F."/>
            <person name="Magnuson J."/>
            <person name="Mondo S."/>
            <person name="Nolan M."/>
            <person name="Ohm R."/>
            <person name="Pangilinan J."/>
            <person name="Park H.-J."/>
            <person name="Ramirez L."/>
            <person name="Alfaro M."/>
            <person name="Sun H."/>
            <person name="Tritt A."/>
            <person name="Yoshinaga Y."/>
            <person name="Zwiers L.-H."/>
            <person name="Turgeon B."/>
            <person name="Goodwin S."/>
            <person name="Spatafora J."/>
            <person name="Crous P."/>
            <person name="Grigoriev I."/>
        </authorList>
    </citation>
    <scope>NUCLEOTIDE SEQUENCE</scope>
    <source>
        <strain evidence="2">ATCC 16933</strain>
    </source>
</reference>